<evidence type="ECO:0000256" key="3">
    <source>
        <dbReference type="ARBA" id="ARBA00022729"/>
    </source>
</evidence>
<dbReference type="GO" id="GO:1904680">
    <property type="term" value="F:peptide transmembrane transporter activity"/>
    <property type="evidence" value="ECO:0007669"/>
    <property type="project" value="TreeGrafter"/>
</dbReference>
<comment type="caution">
    <text evidence="5">The sequence shown here is derived from an EMBL/GenBank/DDBJ whole genome shotgun (WGS) entry which is preliminary data.</text>
</comment>
<dbReference type="PIRSF" id="PIRSF002741">
    <property type="entry name" value="MppA"/>
    <property type="match status" value="1"/>
</dbReference>
<dbReference type="InterPro" id="IPR000914">
    <property type="entry name" value="SBP_5_dom"/>
</dbReference>
<feature type="domain" description="Solute-binding protein family 5" evidence="4">
    <location>
        <begin position="137"/>
        <end position="532"/>
    </location>
</feature>
<dbReference type="Pfam" id="PF00496">
    <property type="entry name" value="SBP_bac_5"/>
    <property type="match status" value="1"/>
</dbReference>
<comment type="similarity">
    <text evidence="1">Belongs to the bacterial solute-binding protein 5 family.</text>
</comment>
<dbReference type="SUPFAM" id="SSF53850">
    <property type="entry name" value="Periplasmic binding protein-like II"/>
    <property type="match status" value="1"/>
</dbReference>
<proteinExistence type="inferred from homology"/>
<evidence type="ECO:0000313" key="6">
    <source>
        <dbReference type="EMBL" id="TMJ10973.1"/>
    </source>
</evidence>
<dbReference type="PANTHER" id="PTHR30290">
    <property type="entry name" value="PERIPLASMIC BINDING COMPONENT OF ABC TRANSPORTER"/>
    <property type="match status" value="1"/>
</dbReference>
<dbReference type="EMBL" id="VBAJ01000009">
    <property type="protein sequence ID" value="TMJ10510.1"/>
    <property type="molecule type" value="Genomic_DNA"/>
</dbReference>
<keyword evidence="2" id="KW-0813">Transport</keyword>
<organism evidence="5 8">
    <name type="scientific">Candidatus Segetimicrobium genomatis</name>
    <dbReference type="NCBI Taxonomy" id="2569760"/>
    <lineage>
        <taxon>Bacteria</taxon>
        <taxon>Bacillati</taxon>
        <taxon>Candidatus Sysuimicrobiota</taxon>
        <taxon>Candidatus Sysuimicrobiia</taxon>
        <taxon>Candidatus Sysuimicrobiales</taxon>
        <taxon>Candidatus Segetimicrobiaceae</taxon>
        <taxon>Candidatus Segetimicrobium</taxon>
    </lineage>
</organism>
<dbReference type="Gene3D" id="3.40.190.10">
    <property type="entry name" value="Periplasmic binding protein-like II"/>
    <property type="match status" value="1"/>
</dbReference>
<dbReference type="Proteomes" id="UP000315217">
    <property type="component" value="Unassembled WGS sequence"/>
</dbReference>
<evidence type="ECO:0000313" key="8">
    <source>
        <dbReference type="Proteomes" id="UP000318661"/>
    </source>
</evidence>
<dbReference type="GO" id="GO:0015833">
    <property type="term" value="P:peptide transport"/>
    <property type="evidence" value="ECO:0007669"/>
    <property type="project" value="TreeGrafter"/>
</dbReference>
<dbReference type="EMBL" id="VBAI01000083">
    <property type="protein sequence ID" value="TMJ10973.1"/>
    <property type="molecule type" value="Genomic_DNA"/>
</dbReference>
<evidence type="ECO:0000313" key="7">
    <source>
        <dbReference type="Proteomes" id="UP000315217"/>
    </source>
</evidence>
<evidence type="ECO:0000256" key="1">
    <source>
        <dbReference type="ARBA" id="ARBA00005695"/>
    </source>
</evidence>
<protein>
    <submittedName>
        <fullName evidence="5">Peptide ABC transporter substrate-binding protein</fullName>
    </submittedName>
</protein>
<accession>A0A537LR87</accession>
<dbReference type="Gene3D" id="3.90.76.10">
    <property type="entry name" value="Dipeptide-binding Protein, Domain 1"/>
    <property type="match status" value="1"/>
</dbReference>
<dbReference type="PANTHER" id="PTHR30290:SF9">
    <property type="entry name" value="OLIGOPEPTIDE-BINDING PROTEIN APPA"/>
    <property type="match status" value="1"/>
</dbReference>
<dbReference type="AlphaFoldDB" id="A0A537LR87"/>
<dbReference type="GO" id="GO:0042597">
    <property type="term" value="C:periplasmic space"/>
    <property type="evidence" value="ECO:0007669"/>
    <property type="project" value="UniProtKB-ARBA"/>
</dbReference>
<keyword evidence="3" id="KW-0732">Signal</keyword>
<sequence>MARVLAGGDDLPDGAVLQLFRRRVAGRARPAFKVVSTSHPSPRGEGRVRGGAILTTGGVAMKTTDVRRSLVTAGLVAALLATWPAPAFPQGKRGGVITFALYQEPETLNPYIATQTASSEVEVFVVEGFLGRSPEGEYTPRLATEVPSRQNGGVSADGRTITYHLKPGLKWSDGQPVTCEDVRFTWQAIVHPQSGAVSTTGYREIDGVDCPSPATAVIRYKTFYAPFLSRFTAIMPKHATGDPAEMPRWAYNRKLVGTGPFTMLEWVSGDHITLIPNRYYRQAGRPRLDGVIVRITPSREVGKQLIKTGEVDVLWDLTEADVPELRTASGVVVSSEPSPYAERLVVNFADPALDGPLPDAVEKNPHPILGDPRVREAIELGINKKEIIDKLLFGLADMGTNELHIGWAKCATRPSEYDPARARQLLDQAGWKVGADGIRVAQGAKYAKDGTRLRLKLQTTTGNKLREQVEQLLIDYMKQIGLEFFIENVPSPVLFGSWASGAFRKHGHFDVVMYTTNPDVDPQSQMEGYFASWSMPSAANNGAGFNYARWASKTADDAIKLAGSSPDLTVRKKAYCTAVNEIVKDRPHIYLYSRNNIHAYRDRLVGWVGNVWDNLGWNAEDWSLR</sequence>
<dbReference type="InterPro" id="IPR030678">
    <property type="entry name" value="Peptide/Ni-bd"/>
</dbReference>
<name>A0A537LR87_9BACT</name>
<dbReference type="Proteomes" id="UP000318661">
    <property type="component" value="Unassembled WGS sequence"/>
</dbReference>
<evidence type="ECO:0000256" key="2">
    <source>
        <dbReference type="ARBA" id="ARBA00022448"/>
    </source>
</evidence>
<reference evidence="7 8" key="1">
    <citation type="journal article" date="2019" name="Nat. Microbiol.">
        <title>Mediterranean grassland soil C-N compound turnover is dependent on rainfall and depth, and is mediated by genomically divergent microorganisms.</title>
        <authorList>
            <person name="Diamond S."/>
            <person name="Andeer P.F."/>
            <person name="Li Z."/>
            <person name="Crits-Christoph A."/>
            <person name="Burstein D."/>
            <person name="Anantharaman K."/>
            <person name="Lane K.R."/>
            <person name="Thomas B.C."/>
            <person name="Pan C."/>
            <person name="Northen T.R."/>
            <person name="Banfield J.F."/>
        </authorList>
    </citation>
    <scope>NUCLEOTIDE SEQUENCE [LARGE SCALE GENOMIC DNA]</scope>
    <source>
        <strain evidence="6">NP_1</strain>
        <strain evidence="5">NP_2</strain>
    </source>
</reference>
<dbReference type="GO" id="GO:0043190">
    <property type="term" value="C:ATP-binding cassette (ABC) transporter complex"/>
    <property type="evidence" value="ECO:0007669"/>
    <property type="project" value="InterPro"/>
</dbReference>
<dbReference type="InterPro" id="IPR039424">
    <property type="entry name" value="SBP_5"/>
</dbReference>
<gene>
    <name evidence="6" type="ORF">E6G98_06280</name>
    <name evidence="5" type="ORF">E6G99_00225</name>
</gene>
<dbReference type="Gene3D" id="3.10.105.10">
    <property type="entry name" value="Dipeptide-binding Protein, Domain 3"/>
    <property type="match status" value="1"/>
</dbReference>
<evidence type="ECO:0000313" key="5">
    <source>
        <dbReference type="EMBL" id="TMJ10510.1"/>
    </source>
</evidence>
<evidence type="ECO:0000259" key="4">
    <source>
        <dbReference type="Pfam" id="PF00496"/>
    </source>
</evidence>
<dbReference type="CDD" id="cd08513">
    <property type="entry name" value="PBP2_thermophilic_Hb8_like"/>
    <property type="match status" value="1"/>
</dbReference>